<evidence type="ECO:0000256" key="8">
    <source>
        <dbReference type="ARBA" id="ARBA00023242"/>
    </source>
</evidence>
<dbReference type="Pfam" id="PF18520">
    <property type="entry name" value="Spc110_C"/>
    <property type="match status" value="1"/>
</dbReference>
<evidence type="ECO:0000313" key="15">
    <source>
        <dbReference type="Proteomes" id="UP000001640"/>
    </source>
</evidence>
<accession>G0VH34</accession>
<evidence type="ECO:0000256" key="4">
    <source>
        <dbReference type="ARBA" id="ARBA00016285"/>
    </source>
</evidence>
<keyword evidence="5" id="KW-0963">Cytoplasm</keyword>
<gene>
    <name evidence="14" type="primary">NCAS0F03220</name>
    <name evidence="14" type="ordered locus">NCAS_0F03220</name>
</gene>
<proteinExistence type="inferred from homology"/>
<evidence type="ECO:0000313" key="14">
    <source>
        <dbReference type="EMBL" id="CCC70806.1"/>
    </source>
</evidence>
<evidence type="ECO:0000256" key="9">
    <source>
        <dbReference type="ARBA" id="ARBA00025064"/>
    </source>
</evidence>
<feature type="domain" description="Spindle pole body component 110 C-terminal" evidence="13">
    <location>
        <begin position="912"/>
        <end position="962"/>
    </location>
</feature>
<dbReference type="GO" id="GO:0005816">
    <property type="term" value="C:spindle pole body"/>
    <property type="evidence" value="ECO:0007669"/>
    <property type="project" value="UniProtKB-SubCell"/>
</dbReference>
<dbReference type="GO" id="GO:0005794">
    <property type="term" value="C:Golgi apparatus"/>
    <property type="evidence" value="ECO:0007669"/>
    <property type="project" value="TreeGrafter"/>
</dbReference>
<evidence type="ECO:0000256" key="12">
    <source>
        <dbReference type="SAM" id="MobiDB-lite"/>
    </source>
</evidence>
<evidence type="ECO:0000256" key="1">
    <source>
        <dbReference type="ARBA" id="ARBA00004123"/>
    </source>
</evidence>
<feature type="region of interest" description="Disordered" evidence="12">
    <location>
        <begin position="198"/>
        <end position="220"/>
    </location>
</feature>
<dbReference type="OrthoDB" id="10255522at2759"/>
<evidence type="ECO:0000256" key="2">
    <source>
        <dbReference type="ARBA" id="ARBA00004317"/>
    </source>
</evidence>
<sequence length="962" mass="113683">MSTTDAKPKAKKFEFTPIGYDKLKPASTSDPIPNDPGMSPTAIRRNQINADDLSDTEEDYPPSKRRRISINDTIGSLAILNEEDQEDTSEFDATLPKIQPLTEENESKRNLIVELNENVMSSKPLKQQQSELNTLKRENHILRMKIKSFYSLFNGSDINMAKNIDLLDEINKWKHKCSNLNKEFKELKLKYDEVNLNEENQPQKDQEEESHESSIQEREALREELNETKLELKRIHDHLETLTKERSEKEVEWNQLLRGYESEKNTMHSEMDKLQSLLITKETTLNELKKQIDSLLSELNVGGETKLAYDDKISSLRIDTERQEKEIKELKNKCSEWEKLNTDLEMKSKNLNDDLRDIEMQLEQSKKEMHEKLSSRERQFQNEHDDNLELINLQKKQIIDLETKLTKLSEDASNVDELEKTTKESLNEYRKKYEEERSKNRDLTNRLDLMEAREAKGSNWKTQYEHIQKDNLDLQSSLKTLNVLNTDLTKKLRDLSKRLNELEIVNDRLTEERNKLSDTVTSLNNKSEESELQITKLEEELDSIKNDHKEEILKFNEQLEQKTSELTKATNQIKTLQKQLFDNIKNSTESKTSEDALQKRYKQIKKLQTELDDVTLKLQLEEENHRKILNSKIRELDNKYSTQTEDLNDQVRLLKKERSFLQAELQKGKEELNALKATQGKEVNDWIKKYNALNAENSSLLNEQNSSTRSLRNQLLGSLEENKDLLGRIEILQSEKLSLQDQVEKLSKSKDAYKETLKSTVSNLNYATRELDTYKRSRGESETSYLDSDESRLLSERYQTMQQKLLNRIEDLEKENITLERRLQERSRNISAINNPDDSLISQDKIDYYKLKFNMEVQQNNDLKVQLDYLNLVLKRIARNDRLNYMKVKDDIEFDNYRGDWNPYNDFNRYPRSRRRLKFKTVALVVLASIRMKMTANKHKWNDKRKRYLERKITLNEDHRSW</sequence>
<protein>
    <recommendedName>
        <fullName evidence="4">Spindle pole body component 110</fullName>
    </recommendedName>
    <alternativeName>
        <fullName evidence="10">Spindle pole body spacer protein SPC110</fullName>
    </alternativeName>
</protein>
<keyword evidence="15" id="KW-1185">Reference proteome</keyword>
<organism evidence="14 15">
    <name type="scientific">Naumovozyma castellii</name>
    <name type="common">Yeast</name>
    <name type="synonym">Saccharomyces castellii</name>
    <dbReference type="NCBI Taxonomy" id="27288"/>
    <lineage>
        <taxon>Eukaryota</taxon>
        <taxon>Fungi</taxon>
        <taxon>Dikarya</taxon>
        <taxon>Ascomycota</taxon>
        <taxon>Saccharomycotina</taxon>
        <taxon>Saccharomycetes</taxon>
        <taxon>Saccharomycetales</taxon>
        <taxon>Saccharomycetaceae</taxon>
        <taxon>Naumovozyma</taxon>
    </lineage>
</organism>
<dbReference type="PANTHER" id="PTHR19327:SF0">
    <property type="entry name" value="GOLGIN SUBFAMILY A MEMBER 4"/>
    <property type="match status" value="1"/>
</dbReference>
<evidence type="ECO:0000256" key="7">
    <source>
        <dbReference type="ARBA" id="ARBA00023212"/>
    </source>
</evidence>
<dbReference type="OMA" id="MENASNK"/>
<dbReference type="EMBL" id="HE576757">
    <property type="protein sequence ID" value="CCC70806.1"/>
    <property type="molecule type" value="Genomic_DNA"/>
</dbReference>
<feature type="region of interest" description="Disordered" evidence="12">
    <location>
        <begin position="1"/>
        <end position="63"/>
    </location>
</feature>
<evidence type="ECO:0000259" key="13">
    <source>
        <dbReference type="Pfam" id="PF18520"/>
    </source>
</evidence>
<evidence type="ECO:0000256" key="5">
    <source>
        <dbReference type="ARBA" id="ARBA00022490"/>
    </source>
</evidence>
<keyword evidence="7" id="KW-0206">Cytoskeleton</keyword>
<feature type="coiled-coil region" evidence="11">
    <location>
        <begin position="604"/>
        <end position="756"/>
    </location>
</feature>
<dbReference type="FunCoup" id="G0VH34">
    <property type="interactions" value="343"/>
</dbReference>
<dbReference type="HOGENOM" id="CLU_329279_0_0_1"/>
<feature type="compositionally biased region" description="Basic and acidic residues" evidence="12">
    <location>
        <begin position="1"/>
        <end position="14"/>
    </location>
</feature>
<reference key="2">
    <citation type="submission" date="2011-08" db="EMBL/GenBank/DDBJ databases">
        <title>Genome sequence of Naumovozyma castellii.</title>
        <authorList>
            <person name="Gordon J.L."/>
            <person name="Armisen D."/>
            <person name="Proux-Wera E."/>
            <person name="OhEigeartaigh S.S."/>
            <person name="Byrne K.P."/>
            <person name="Wolfe K.H."/>
        </authorList>
    </citation>
    <scope>NUCLEOTIDE SEQUENCE</scope>
    <source>
        <strain>Type strain:CBS 4309</strain>
    </source>
</reference>
<dbReference type="GO" id="GO:0005634">
    <property type="term" value="C:nucleus"/>
    <property type="evidence" value="ECO:0007669"/>
    <property type="project" value="UniProtKB-SubCell"/>
</dbReference>
<evidence type="ECO:0000256" key="10">
    <source>
        <dbReference type="ARBA" id="ARBA00032118"/>
    </source>
</evidence>
<dbReference type="GeneID" id="96904453"/>
<comment type="subcellular location">
    <subcellularLocation>
        <location evidence="2">Cytoplasm</location>
        <location evidence="2">Cytoskeleton</location>
        <location evidence="2">Microtubule organizing center</location>
        <location evidence="2">Spindle pole body</location>
    </subcellularLocation>
    <subcellularLocation>
        <location evidence="1">Nucleus</location>
    </subcellularLocation>
</comment>
<name>G0VH34_NAUCA</name>
<dbReference type="RefSeq" id="XP_003677160.1">
    <property type="nucleotide sequence ID" value="XM_003677112.1"/>
</dbReference>
<keyword evidence="8" id="KW-0539">Nucleus</keyword>
<feature type="compositionally biased region" description="Basic and acidic residues" evidence="12">
    <location>
        <begin position="201"/>
        <end position="220"/>
    </location>
</feature>
<keyword evidence="6 11" id="KW-0175">Coiled coil</keyword>
<reference evidence="14 15" key="1">
    <citation type="journal article" date="2011" name="Proc. Natl. Acad. Sci. U.S.A.">
        <title>Evolutionary erosion of yeast sex chromosomes by mating-type switching accidents.</title>
        <authorList>
            <person name="Gordon J.L."/>
            <person name="Armisen D."/>
            <person name="Proux-Wera E."/>
            <person name="Oheigeartaigh S.S."/>
            <person name="Byrne K.P."/>
            <person name="Wolfe K.H."/>
        </authorList>
    </citation>
    <scope>NUCLEOTIDE SEQUENCE [LARGE SCALE GENOMIC DNA]</scope>
    <source>
        <strain evidence="15">ATCC 76901 / BCRC 22586 / CBS 4309 / NBRC 1992 / NRRL Y-12630</strain>
    </source>
</reference>
<evidence type="ECO:0000256" key="11">
    <source>
        <dbReference type="SAM" id="Coils"/>
    </source>
</evidence>
<dbReference type="PANTHER" id="PTHR19327">
    <property type="entry name" value="GOLGIN"/>
    <property type="match status" value="1"/>
</dbReference>
<comment type="similarity">
    <text evidence="3">Belongs to the SPC110 family.</text>
</comment>
<dbReference type="GO" id="GO:0031267">
    <property type="term" value="F:small GTPase binding"/>
    <property type="evidence" value="ECO:0007669"/>
    <property type="project" value="TreeGrafter"/>
</dbReference>
<dbReference type="GO" id="GO:0048193">
    <property type="term" value="P:Golgi vesicle transport"/>
    <property type="evidence" value="ECO:0007669"/>
    <property type="project" value="TreeGrafter"/>
</dbReference>
<dbReference type="eggNOG" id="ENOG502QUTQ">
    <property type="taxonomic scope" value="Eukaryota"/>
</dbReference>
<feature type="coiled-coil region" evidence="11">
    <location>
        <begin position="795"/>
        <end position="829"/>
    </location>
</feature>
<evidence type="ECO:0000256" key="6">
    <source>
        <dbReference type="ARBA" id="ARBA00023054"/>
    </source>
</evidence>
<dbReference type="AlphaFoldDB" id="G0VH34"/>
<comment type="function">
    <text evidence="9">Component of the spindle pole body (SPB) required for the proper execution of spindle pole body (SPB) duplication. Potential role in cross-linking filaments or anchoring other molecules. It is essential for growth.</text>
</comment>
<dbReference type="Proteomes" id="UP000001640">
    <property type="component" value="Chromosome 6"/>
</dbReference>
<dbReference type="InterPro" id="IPR040593">
    <property type="entry name" value="Spc110_C"/>
</dbReference>
<dbReference type="KEGG" id="ncs:NCAS_0F03220"/>
<dbReference type="Gene3D" id="6.10.310.10">
    <property type="match status" value="1"/>
</dbReference>
<evidence type="ECO:0000256" key="3">
    <source>
        <dbReference type="ARBA" id="ARBA00005853"/>
    </source>
</evidence>
<dbReference type="InParanoid" id="G0VH34"/>
<feature type="coiled-coil region" evidence="11">
    <location>
        <begin position="478"/>
        <end position="579"/>
    </location>
</feature>